<sequence length="109" mass="11945">MKFSSALIFATTLTLASANLVRDGICRGDEFPFVHVPLANVEDYASDKVHMMMVDAMTSTIDEIRSEVVNATDIFESILGIPPVTECMPYIDGYAGNGNNTYMCNILDL</sequence>
<evidence type="ECO:0000313" key="3">
    <source>
        <dbReference type="Proteomes" id="UP000620124"/>
    </source>
</evidence>
<comment type="caution">
    <text evidence="2">The sequence shown here is derived from an EMBL/GenBank/DDBJ whole genome shotgun (WGS) entry which is preliminary data.</text>
</comment>
<accession>A0A8H6X945</accession>
<dbReference type="Proteomes" id="UP000620124">
    <property type="component" value="Unassembled WGS sequence"/>
</dbReference>
<evidence type="ECO:0000313" key="2">
    <source>
        <dbReference type="EMBL" id="KAF7336229.1"/>
    </source>
</evidence>
<name>A0A8H6X945_9AGAR</name>
<evidence type="ECO:0000256" key="1">
    <source>
        <dbReference type="SAM" id="SignalP"/>
    </source>
</evidence>
<feature type="chain" id="PRO_5034178796" evidence="1">
    <location>
        <begin position="19"/>
        <end position="109"/>
    </location>
</feature>
<reference evidence="2" key="1">
    <citation type="submission" date="2020-05" db="EMBL/GenBank/DDBJ databases">
        <title>Mycena genomes resolve the evolution of fungal bioluminescence.</title>
        <authorList>
            <person name="Tsai I.J."/>
        </authorList>
    </citation>
    <scope>NUCLEOTIDE SEQUENCE</scope>
    <source>
        <strain evidence="2">CCC161011</strain>
    </source>
</reference>
<keyword evidence="1" id="KW-0732">Signal</keyword>
<proteinExistence type="predicted"/>
<gene>
    <name evidence="2" type="ORF">MVEN_02170800</name>
</gene>
<dbReference type="OrthoDB" id="3095194at2759"/>
<dbReference type="EMBL" id="JACAZI010000023">
    <property type="protein sequence ID" value="KAF7336229.1"/>
    <property type="molecule type" value="Genomic_DNA"/>
</dbReference>
<keyword evidence="3" id="KW-1185">Reference proteome</keyword>
<protein>
    <submittedName>
        <fullName evidence="2">MYND-type domain-containing protein</fullName>
    </submittedName>
</protein>
<dbReference type="AlphaFoldDB" id="A0A8H6X945"/>
<feature type="signal peptide" evidence="1">
    <location>
        <begin position="1"/>
        <end position="18"/>
    </location>
</feature>
<organism evidence="2 3">
    <name type="scientific">Mycena venus</name>
    <dbReference type="NCBI Taxonomy" id="2733690"/>
    <lineage>
        <taxon>Eukaryota</taxon>
        <taxon>Fungi</taxon>
        <taxon>Dikarya</taxon>
        <taxon>Basidiomycota</taxon>
        <taxon>Agaricomycotina</taxon>
        <taxon>Agaricomycetes</taxon>
        <taxon>Agaricomycetidae</taxon>
        <taxon>Agaricales</taxon>
        <taxon>Marasmiineae</taxon>
        <taxon>Mycenaceae</taxon>
        <taxon>Mycena</taxon>
    </lineage>
</organism>